<name>A0A2K5ATK5_9ARCH</name>
<reference evidence="2" key="1">
    <citation type="submission" date="2018-01" db="EMBL/GenBank/DDBJ databases">
        <authorList>
            <person name="Kerou L M."/>
        </authorList>
    </citation>
    <scope>NUCLEOTIDE SEQUENCE [LARGE SCALE GENOMIC DNA]</scope>
    <source>
        <strain evidence="2">SCU2</strain>
    </source>
</reference>
<gene>
    <name evidence="1" type="ORF">NCAV_1798</name>
</gene>
<evidence type="ECO:0000313" key="2">
    <source>
        <dbReference type="Proteomes" id="UP000236248"/>
    </source>
</evidence>
<dbReference type="EMBL" id="LT981265">
    <property type="protein sequence ID" value="SPC34961.1"/>
    <property type="molecule type" value="Genomic_DNA"/>
</dbReference>
<dbReference type="RefSeq" id="WP_103286493.1">
    <property type="nucleotide sequence ID" value="NZ_LT981265.1"/>
</dbReference>
<evidence type="ECO:0000313" key="1">
    <source>
        <dbReference type="EMBL" id="SPC34961.1"/>
    </source>
</evidence>
<sequence length="118" mass="13728">MDRDDLNDDKILRFFLERSLFSARQFDIIYRRIHGGRDLGISRGAYYRLLKQSREKVEGIIYSLLLLTYIGMLDGKKQEVLLQLLKQIDVISRSSADSDDVIYVMDVIDKLVKGLSRV</sequence>
<dbReference type="Proteomes" id="UP000236248">
    <property type="component" value="Chromosome NCAV"/>
</dbReference>
<dbReference type="GeneID" id="41595766"/>
<proteinExistence type="predicted"/>
<dbReference type="KEGG" id="ncv:NCAV_1798"/>
<accession>A0A2K5ATK5</accession>
<organism evidence="1 2">
    <name type="scientific">Candidatus Nitrosocaldus cavascurensis</name>
    <dbReference type="NCBI Taxonomy" id="2058097"/>
    <lineage>
        <taxon>Archaea</taxon>
        <taxon>Nitrososphaerota</taxon>
        <taxon>Nitrososphaeria</taxon>
        <taxon>Candidatus Nitrosocaldales</taxon>
        <taxon>Candidatus Nitrosocaldaceae</taxon>
        <taxon>Candidatus Nitrosocaldus</taxon>
    </lineage>
</organism>
<protein>
    <submittedName>
        <fullName evidence="1">Uncharacterized protein</fullName>
    </submittedName>
</protein>
<dbReference type="AlphaFoldDB" id="A0A2K5ATK5"/>
<keyword evidence="2" id="KW-1185">Reference proteome</keyword>